<feature type="compositionally biased region" description="Polar residues" evidence="1">
    <location>
        <begin position="11"/>
        <end position="28"/>
    </location>
</feature>
<reference evidence="2" key="2">
    <citation type="submission" date="2025-09" db="UniProtKB">
        <authorList>
            <consortium name="Ensembl"/>
        </authorList>
    </citation>
    <scope>IDENTIFICATION</scope>
</reference>
<accession>A0A8D0FRY8</accession>
<dbReference type="Proteomes" id="UP000694551">
    <property type="component" value="Unplaced"/>
</dbReference>
<evidence type="ECO:0000313" key="3">
    <source>
        <dbReference type="Proteomes" id="UP000694551"/>
    </source>
</evidence>
<sequence length="167" mass="17729">ARRDGGGACSGKSSSVPSAQSRWPSQTAEGGRHWASGHWRWPGGQTQPWYGTHRPTAHRNSPGAQLGLQPVVGAVRDPQRGAQTPRDGGSGTIAMGHRPQPWGTNPQGWELREHHYGAQPPAVGHSPPAPTPVPCCFSTQHPHDAPHLPVTPKRCHGATMGPLTCLV</sequence>
<keyword evidence="3" id="KW-1185">Reference proteome</keyword>
<reference evidence="2" key="1">
    <citation type="submission" date="2025-08" db="UniProtKB">
        <authorList>
            <consortium name="Ensembl"/>
        </authorList>
    </citation>
    <scope>IDENTIFICATION</scope>
</reference>
<proteinExistence type="predicted"/>
<dbReference type="Ensembl" id="ENSSOCT00000021402.1">
    <property type="protein sequence ID" value="ENSSOCP00000020877.1"/>
    <property type="gene ID" value="ENSSOCG00000015587.1"/>
</dbReference>
<evidence type="ECO:0000313" key="2">
    <source>
        <dbReference type="Ensembl" id="ENSSOCP00000020877.1"/>
    </source>
</evidence>
<protein>
    <submittedName>
        <fullName evidence="2">Uncharacterized protein</fullName>
    </submittedName>
</protein>
<dbReference type="AlphaFoldDB" id="A0A8D0FRY8"/>
<feature type="region of interest" description="Disordered" evidence="1">
    <location>
        <begin position="1"/>
        <end position="107"/>
    </location>
</feature>
<evidence type="ECO:0000256" key="1">
    <source>
        <dbReference type="SAM" id="MobiDB-lite"/>
    </source>
</evidence>
<organism evidence="2 3">
    <name type="scientific">Strix occidentalis caurina</name>
    <name type="common">northern spotted owl</name>
    <dbReference type="NCBI Taxonomy" id="311401"/>
    <lineage>
        <taxon>Eukaryota</taxon>
        <taxon>Metazoa</taxon>
        <taxon>Chordata</taxon>
        <taxon>Craniata</taxon>
        <taxon>Vertebrata</taxon>
        <taxon>Euteleostomi</taxon>
        <taxon>Archelosauria</taxon>
        <taxon>Archosauria</taxon>
        <taxon>Dinosauria</taxon>
        <taxon>Saurischia</taxon>
        <taxon>Theropoda</taxon>
        <taxon>Coelurosauria</taxon>
        <taxon>Aves</taxon>
        <taxon>Neognathae</taxon>
        <taxon>Neoaves</taxon>
        <taxon>Telluraves</taxon>
        <taxon>Strigiformes</taxon>
        <taxon>Strigidae</taxon>
        <taxon>Strix</taxon>
    </lineage>
</organism>
<name>A0A8D0FRY8_STROC</name>